<keyword evidence="1" id="KW-0808">Transferase</keyword>
<gene>
    <name evidence="3" type="ORF">FAA97_01255</name>
</gene>
<evidence type="ECO:0000313" key="3">
    <source>
        <dbReference type="EMBL" id="THV24869.1"/>
    </source>
</evidence>
<dbReference type="GO" id="GO:0016740">
    <property type="term" value="F:transferase activity"/>
    <property type="evidence" value="ECO:0007669"/>
    <property type="project" value="UniProtKB-KW"/>
</dbReference>
<dbReference type="EMBL" id="STGV01000001">
    <property type="protein sequence ID" value="THV24869.1"/>
    <property type="molecule type" value="Genomic_DNA"/>
</dbReference>
<evidence type="ECO:0000259" key="2">
    <source>
        <dbReference type="SMART" id="SM00672"/>
    </source>
</evidence>
<evidence type="ECO:0000313" key="4">
    <source>
        <dbReference type="Proteomes" id="UP000308828"/>
    </source>
</evidence>
<dbReference type="InterPro" id="IPR006598">
    <property type="entry name" value="CAP10"/>
</dbReference>
<dbReference type="SMART" id="SM00672">
    <property type="entry name" value="CAP10"/>
    <property type="match status" value="1"/>
</dbReference>
<reference evidence="3 4" key="1">
    <citation type="submission" date="2019-04" db="EMBL/GenBank/DDBJ databases">
        <title>Genome sequence of strain shin9-1.</title>
        <authorList>
            <person name="Gao J."/>
            <person name="Sun J."/>
        </authorList>
    </citation>
    <scope>NUCLEOTIDE SEQUENCE [LARGE SCALE GENOMIC DNA]</scope>
    <source>
        <strain evidence="4">shin9-1</strain>
    </source>
</reference>
<comment type="caution">
    <text evidence="3">The sequence shown here is derived from an EMBL/GenBank/DDBJ whole genome shotgun (WGS) entry which is preliminary data.</text>
</comment>
<dbReference type="PANTHER" id="PTHR12203">
    <property type="entry name" value="KDEL LYS-ASP-GLU-LEU CONTAINING - RELATED"/>
    <property type="match status" value="1"/>
</dbReference>
<protein>
    <submittedName>
        <fullName evidence="3">Lipopolysaccharide biosynthesis protein</fullName>
    </submittedName>
</protein>
<evidence type="ECO:0000256" key="1">
    <source>
        <dbReference type="ARBA" id="ARBA00022679"/>
    </source>
</evidence>
<keyword evidence="4" id="KW-1185">Reference proteome</keyword>
<dbReference type="Pfam" id="PF05686">
    <property type="entry name" value="Glyco_transf_90"/>
    <property type="match status" value="1"/>
</dbReference>
<dbReference type="PANTHER" id="PTHR12203:SF35">
    <property type="entry name" value="PROTEIN O-GLUCOSYLTRANSFERASE 1"/>
    <property type="match status" value="1"/>
</dbReference>
<dbReference type="OrthoDB" id="767964at2"/>
<proteinExistence type="predicted"/>
<dbReference type="AlphaFoldDB" id="A0A4S8PAD5"/>
<name>A0A4S8PAD5_9HYPH</name>
<sequence length="323" mass="37362">MVNIRIARLLYYIENYAKDALPQRYFAARRPTRLDQFANLDLAELRRRLRYYNKLAVPFTPALEAHTIKGTPRGASRYYFDFMETARYFPATSRVSTLFGDITHVPDVPTVVKSRPIGEHNANSVLMKLDKFRHFRQTHDAIPFTEKKSGVVWRGAPNNDRRLSLVKTFSGHPHIDVGTTGKNSPPEWQKPFLSIEQQLQYRYILSIEGNDVATNLKWIMSSNSLCFSPKLRFETWYMEGSLEAGRHYVEIRDDMSDLEEKFEYYERNPADAQAIVREAQAYRNRFLDARMDEALSLLVLEKYLCLSGQLSPSDVLTEVMAGA</sequence>
<feature type="domain" description="Glycosyl transferase CAP10" evidence="2">
    <location>
        <begin position="104"/>
        <end position="302"/>
    </location>
</feature>
<accession>A0A4S8PAD5</accession>
<dbReference type="Proteomes" id="UP000308828">
    <property type="component" value="Unassembled WGS sequence"/>
</dbReference>
<organism evidence="3 4">
    <name type="scientific">Peteryoungia ipomoeae</name>
    <dbReference type="NCBI Taxonomy" id="1210932"/>
    <lineage>
        <taxon>Bacteria</taxon>
        <taxon>Pseudomonadati</taxon>
        <taxon>Pseudomonadota</taxon>
        <taxon>Alphaproteobacteria</taxon>
        <taxon>Hyphomicrobiales</taxon>
        <taxon>Rhizobiaceae</taxon>
        <taxon>Peteryoungia</taxon>
    </lineage>
</organism>
<dbReference type="InterPro" id="IPR051091">
    <property type="entry name" value="O-Glucosyltr/Glycosyltrsf_90"/>
</dbReference>